<sequence length="66" mass="7421">MAQTLLILRTYGAVGGAASITGNNALYKTLKDYTMCIAYLLPFNLEILNHVVQTISNYYRADFSWL</sequence>
<reference evidence="1 2" key="1">
    <citation type="submission" date="2023-05" db="EMBL/GenBank/DDBJ databases">
        <title>Pseudoalteromonas ardens sp. nov., Pseudoalteromonas obscura sp. nov., and Pseudoalteromonas umbrosa sp. nov., isolated from the coral Montipora capitata.</title>
        <authorList>
            <person name="Thomas E.M."/>
            <person name="Smith E.M."/>
            <person name="Papke E."/>
            <person name="Shlafstein M.D."/>
            <person name="Oline D.K."/>
            <person name="Videau P."/>
            <person name="Saw J.H."/>
            <person name="Strangman W.K."/>
            <person name="Ushijima B."/>
        </authorList>
    </citation>
    <scope>NUCLEOTIDE SEQUENCE [LARGE SCALE GENOMIC DNA]</scope>
    <source>
        <strain evidence="1 2">P94</strain>
    </source>
</reference>
<keyword evidence="2" id="KW-1185">Reference proteome</keyword>
<gene>
    <name evidence="1" type="ORF">QNM18_19675</name>
</gene>
<comment type="caution">
    <text evidence="1">The sequence shown here is derived from an EMBL/GenBank/DDBJ whole genome shotgun (WGS) entry which is preliminary data.</text>
</comment>
<name>A0ABT7EQF0_9GAMM</name>
<dbReference type="Proteomes" id="UP001231915">
    <property type="component" value="Unassembled WGS sequence"/>
</dbReference>
<organism evidence="1 2">
    <name type="scientific">Pseudoalteromonas obscura</name>
    <dbReference type="NCBI Taxonomy" id="3048491"/>
    <lineage>
        <taxon>Bacteria</taxon>
        <taxon>Pseudomonadati</taxon>
        <taxon>Pseudomonadota</taxon>
        <taxon>Gammaproteobacteria</taxon>
        <taxon>Alteromonadales</taxon>
        <taxon>Pseudoalteromonadaceae</taxon>
        <taxon>Pseudoalteromonas</taxon>
    </lineage>
</organism>
<proteinExistence type="predicted"/>
<protein>
    <submittedName>
        <fullName evidence="1">Uncharacterized protein</fullName>
    </submittedName>
</protein>
<evidence type="ECO:0000313" key="2">
    <source>
        <dbReference type="Proteomes" id="UP001231915"/>
    </source>
</evidence>
<accession>A0ABT7EQF0</accession>
<dbReference type="EMBL" id="JASJUT010000010">
    <property type="protein sequence ID" value="MDK2597278.1"/>
    <property type="molecule type" value="Genomic_DNA"/>
</dbReference>
<evidence type="ECO:0000313" key="1">
    <source>
        <dbReference type="EMBL" id="MDK2597278.1"/>
    </source>
</evidence>